<evidence type="ECO:0008006" key="3">
    <source>
        <dbReference type="Google" id="ProtNLM"/>
    </source>
</evidence>
<dbReference type="RefSeq" id="WP_123272926.1">
    <property type="nucleotide sequence ID" value="NZ_RJJQ01000024.1"/>
</dbReference>
<evidence type="ECO:0000313" key="2">
    <source>
        <dbReference type="Proteomes" id="UP000271678"/>
    </source>
</evidence>
<dbReference type="CDD" id="cd02019">
    <property type="entry name" value="NK"/>
    <property type="match status" value="1"/>
</dbReference>
<dbReference type="Proteomes" id="UP000271678">
    <property type="component" value="Unassembled WGS sequence"/>
</dbReference>
<dbReference type="SUPFAM" id="SSF52540">
    <property type="entry name" value="P-loop containing nucleoside triphosphate hydrolases"/>
    <property type="match status" value="1"/>
</dbReference>
<organism evidence="1 2">
    <name type="scientific">Flexivirga caeni</name>
    <dbReference type="NCBI Taxonomy" id="2294115"/>
    <lineage>
        <taxon>Bacteria</taxon>
        <taxon>Bacillati</taxon>
        <taxon>Actinomycetota</taxon>
        <taxon>Actinomycetes</taxon>
        <taxon>Micrococcales</taxon>
        <taxon>Dermacoccaceae</taxon>
        <taxon>Flexivirga</taxon>
    </lineage>
</organism>
<dbReference type="InterPro" id="IPR027417">
    <property type="entry name" value="P-loop_NTPase"/>
</dbReference>
<protein>
    <recommendedName>
        <fullName evidence="3">Uridine kinase</fullName>
    </recommendedName>
</protein>
<comment type="caution">
    <text evidence="1">The sequence shown here is derived from an EMBL/GenBank/DDBJ whole genome shotgun (WGS) entry which is preliminary data.</text>
</comment>
<proteinExistence type="predicted"/>
<dbReference type="EMBL" id="RJJQ01000024">
    <property type="protein sequence ID" value="RNI18155.1"/>
    <property type="molecule type" value="Genomic_DNA"/>
</dbReference>
<keyword evidence="2" id="KW-1185">Reference proteome</keyword>
<sequence>MYDDSPHLDRVAALARAAARRPVVIAVDGRSGAGKTTFAERLADRLERSLVIHVDDLCPGWDGLAAIPALLTAQVLVPLRRGEPAAYRRFDWYADEFADLVPLPETATVIVEGAGSSVSPARGYVDVRVWLEAGEPERKERALARDGETYRPNWRRWADQEDRLFAADDTRAHAHVVVHTT</sequence>
<dbReference type="AlphaFoldDB" id="A0A3M9LYY8"/>
<gene>
    <name evidence="1" type="ORF">EFY87_18325</name>
</gene>
<dbReference type="Gene3D" id="3.40.50.300">
    <property type="entry name" value="P-loop containing nucleotide triphosphate hydrolases"/>
    <property type="match status" value="1"/>
</dbReference>
<dbReference type="OrthoDB" id="3237545at2"/>
<name>A0A3M9LYY8_9MICO</name>
<reference evidence="1 2" key="1">
    <citation type="submission" date="2018-11" db="EMBL/GenBank/DDBJ databases">
        <title>Draft genome of Simplicispira Flexivirga sp. BO-16.</title>
        <authorList>
            <person name="Im W.T."/>
        </authorList>
    </citation>
    <scope>NUCLEOTIDE SEQUENCE [LARGE SCALE GENOMIC DNA]</scope>
    <source>
        <strain evidence="1 2">BO-16</strain>
    </source>
</reference>
<accession>A0A3M9LYY8</accession>
<evidence type="ECO:0000313" key="1">
    <source>
        <dbReference type="EMBL" id="RNI18155.1"/>
    </source>
</evidence>